<evidence type="ECO:0000313" key="2">
    <source>
        <dbReference type="Proteomes" id="UP000247233"/>
    </source>
</evidence>
<proteinExistence type="predicted"/>
<dbReference type="GeneID" id="37060534"/>
<dbReference type="VEuPathDB" id="FungiDB:BO70DRAFT_162942"/>
<dbReference type="RefSeq" id="XP_025402394.1">
    <property type="nucleotide sequence ID" value="XM_025538297.1"/>
</dbReference>
<dbReference type="Proteomes" id="UP000247233">
    <property type="component" value="Unassembled WGS sequence"/>
</dbReference>
<keyword evidence="2" id="KW-1185">Reference proteome</keyword>
<dbReference type="AlphaFoldDB" id="A0A317WVF6"/>
<comment type="caution">
    <text evidence="1">The sequence shown here is derived from an EMBL/GenBank/DDBJ whole genome shotgun (WGS) entry which is preliminary data.</text>
</comment>
<name>A0A317WVF6_9EURO</name>
<dbReference type="OrthoDB" id="2129069at2759"/>
<organism evidence="1 2">
    <name type="scientific">Aspergillus heteromorphus CBS 117.55</name>
    <dbReference type="NCBI Taxonomy" id="1448321"/>
    <lineage>
        <taxon>Eukaryota</taxon>
        <taxon>Fungi</taxon>
        <taxon>Dikarya</taxon>
        <taxon>Ascomycota</taxon>
        <taxon>Pezizomycotina</taxon>
        <taxon>Eurotiomycetes</taxon>
        <taxon>Eurotiomycetidae</taxon>
        <taxon>Eurotiales</taxon>
        <taxon>Aspergillaceae</taxon>
        <taxon>Aspergillus</taxon>
        <taxon>Aspergillus subgen. Circumdati</taxon>
    </lineage>
</organism>
<reference evidence="1 2" key="1">
    <citation type="submission" date="2016-12" db="EMBL/GenBank/DDBJ databases">
        <title>The genomes of Aspergillus section Nigri reveals drivers in fungal speciation.</title>
        <authorList>
            <consortium name="DOE Joint Genome Institute"/>
            <person name="Vesth T.C."/>
            <person name="Nybo J."/>
            <person name="Theobald S."/>
            <person name="Brandl J."/>
            <person name="Frisvad J.C."/>
            <person name="Nielsen K.F."/>
            <person name="Lyhne E.K."/>
            <person name="Kogle M.E."/>
            <person name="Kuo A."/>
            <person name="Riley R."/>
            <person name="Clum A."/>
            <person name="Nolan M."/>
            <person name="Lipzen A."/>
            <person name="Salamov A."/>
            <person name="Henrissat B."/>
            <person name="Wiebenga A."/>
            <person name="De Vries R.P."/>
            <person name="Grigoriev I.V."/>
            <person name="Mortensen U.H."/>
            <person name="Andersen M.R."/>
            <person name="Baker S.E."/>
        </authorList>
    </citation>
    <scope>NUCLEOTIDE SEQUENCE [LARGE SCALE GENOMIC DNA]</scope>
    <source>
        <strain evidence="1 2">CBS 117.55</strain>
    </source>
</reference>
<evidence type="ECO:0000313" key="1">
    <source>
        <dbReference type="EMBL" id="PWY89207.1"/>
    </source>
</evidence>
<accession>A0A317WVF6</accession>
<dbReference type="EMBL" id="MSFL01000004">
    <property type="protein sequence ID" value="PWY89207.1"/>
    <property type="molecule type" value="Genomic_DNA"/>
</dbReference>
<protein>
    <submittedName>
        <fullName evidence="1">Uncharacterized protein</fullName>
    </submittedName>
</protein>
<gene>
    <name evidence="1" type="ORF">BO70DRAFT_162942</name>
</gene>
<sequence length="148" mass="15422">METTPSVPGIYCSSLRARPIWRVLGPILAASTNMAEGRLPGCDFRFSLGNGETLSLLLLAPSTVSDTQSAIARLQSTGTWAAGKKAVALLLSEEPFSSASGKCSLDGILRLQVLMVESLPAMLPIIPVADAACLLAAVQGYISSLTDT</sequence>